<evidence type="ECO:0000256" key="1">
    <source>
        <dbReference type="SAM" id="MobiDB-lite"/>
    </source>
</evidence>
<dbReference type="AlphaFoldDB" id="A0A3N4M123"/>
<reference evidence="2 3" key="1">
    <citation type="journal article" date="2018" name="Nat. Ecol. Evol.">
        <title>Pezizomycetes genomes reveal the molecular basis of ectomycorrhizal truffle lifestyle.</title>
        <authorList>
            <person name="Murat C."/>
            <person name="Payen T."/>
            <person name="Noel B."/>
            <person name="Kuo A."/>
            <person name="Morin E."/>
            <person name="Chen J."/>
            <person name="Kohler A."/>
            <person name="Krizsan K."/>
            <person name="Balestrini R."/>
            <person name="Da Silva C."/>
            <person name="Montanini B."/>
            <person name="Hainaut M."/>
            <person name="Levati E."/>
            <person name="Barry K.W."/>
            <person name="Belfiori B."/>
            <person name="Cichocki N."/>
            <person name="Clum A."/>
            <person name="Dockter R.B."/>
            <person name="Fauchery L."/>
            <person name="Guy J."/>
            <person name="Iotti M."/>
            <person name="Le Tacon F."/>
            <person name="Lindquist E.A."/>
            <person name="Lipzen A."/>
            <person name="Malagnac F."/>
            <person name="Mello A."/>
            <person name="Molinier V."/>
            <person name="Miyauchi S."/>
            <person name="Poulain J."/>
            <person name="Riccioni C."/>
            <person name="Rubini A."/>
            <person name="Sitrit Y."/>
            <person name="Splivallo R."/>
            <person name="Traeger S."/>
            <person name="Wang M."/>
            <person name="Zifcakova L."/>
            <person name="Wipf D."/>
            <person name="Zambonelli A."/>
            <person name="Paolocci F."/>
            <person name="Nowrousian M."/>
            <person name="Ottonello S."/>
            <person name="Baldrian P."/>
            <person name="Spatafora J.W."/>
            <person name="Henrissat B."/>
            <person name="Nagy L.G."/>
            <person name="Aury J.M."/>
            <person name="Wincker P."/>
            <person name="Grigoriev I.V."/>
            <person name="Bonfante P."/>
            <person name="Martin F.M."/>
        </authorList>
    </citation>
    <scope>NUCLEOTIDE SEQUENCE [LARGE SCALE GENOMIC DNA]</scope>
    <source>
        <strain evidence="2 3">ATCC MYA-4762</strain>
    </source>
</reference>
<gene>
    <name evidence="2" type="ORF">L211DRAFT_766778</name>
</gene>
<keyword evidence="3" id="KW-1185">Reference proteome</keyword>
<organism evidence="2 3">
    <name type="scientific">Terfezia boudieri ATCC MYA-4762</name>
    <dbReference type="NCBI Taxonomy" id="1051890"/>
    <lineage>
        <taxon>Eukaryota</taxon>
        <taxon>Fungi</taxon>
        <taxon>Dikarya</taxon>
        <taxon>Ascomycota</taxon>
        <taxon>Pezizomycotina</taxon>
        <taxon>Pezizomycetes</taxon>
        <taxon>Pezizales</taxon>
        <taxon>Pezizaceae</taxon>
        <taxon>Terfezia</taxon>
    </lineage>
</organism>
<feature type="region of interest" description="Disordered" evidence="1">
    <location>
        <begin position="207"/>
        <end position="382"/>
    </location>
</feature>
<dbReference type="EMBL" id="ML121531">
    <property type="protein sequence ID" value="RPB27618.1"/>
    <property type="molecule type" value="Genomic_DNA"/>
</dbReference>
<feature type="compositionally biased region" description="Basic and acidic residues" evidence="1">
    <location>
        <begin position="280"/>
        <end position="292"/>
    </location>
</feature>
<evidence type="ECO:0000313" key="3">
    <source>
        <dbReference type="Proteomes" id="UP000267821"/>
    </source>
</evidence>
<protein>
    <submittedName>
        <fullName evidence="2">Uncharacterized protein</fullName>
    </submittedName>
</protein>
<feature type="compositionally biased region" description="Basic and acidic residues" evidence="1">
    <location>
        <begin position="304"/>
        <end position="315"/>
    </location>
</feature>
<dbReference type="OrthoDB" id="1162399at2759"/>
<feature type="non-terminal residue" evidence="2">
    <location>
        <position position="382"/>
    </location>
</feature>
<feature type="compositionally biased region" description="Polar residues" evidence="1">
    <location>
        <begin position="235"/>
        <end position="244"/>
    </location>
</feature>
<feature type="compositionally biased region" description="Basic and acidic residues" evidence="1">
    <location>
        <begin position="359"/>
        <end position="372"/>
    </location>
</feature>
<feature type="compositionally biased region" description="Polar residues" evidence="1">
    <location>
        <begin position="174"/>
        <end position="195"/>
    </location>
</feature>
<feature type="region of interest" description="Disordered" evidence="1">
    <location>
        <begin position="162"/>
        <end position="195"/>
    </location>
</feature>
<name>A0A3N4M123_9PEZI</name>
<dbReference type="Proteomes" id="UP000267821">
    <property type="component" value="Unassembled WGS sequence"/>
</dbReference>
<proteinExistence type="predicted"/>
<accession>A0A3N4M123</accession>
<dbReference type="STRING" id="1051890.A0A3N4M123"/>
<dbReference type="InterPro" id="IPR032710">
    <property type="entry name" value="NTF2-like_dom_sf"/>
</dbReference>
<evidence type="ECO:0000313" key="2">
    <source>
        <dbReference type="EMBL" id="RPB27618.1"/>
    </source>
</evidence>
<dbReference type="InParanoid" id="A0A3N4M123"/>
<dbReference type="SUPFAM" id="SSF54427">
    <property type="entry name" value="NTF2-like"/>
    <property type="match status" value="1"/>
</dbReference>
<sequence length="382" mass="41764">MSLQKTYIRFLSTPKASTLSRDTVALHYITSGISVSGEAIISHLSNQHHVLEMKTEKVLSGFETMDSLVLEIETVVDFKSGGGAYLPGLDDNFLADQTATFLLIHVVNFQNGLINQIRQYWDQGTLLKQMGVIGKSGRNWPIMDGKDQCKLVHSSVANVPLSSGVSQTRDRGISNASNGSTASSIRPTPDPHSTLSLFAPREQEQVAEIKPAVIPPRNSAKPPPRDLGDLFISSDGESITNTTEDIIPPKAPAKFSRGHNFDFLDDDSHENPPDNSGHGVKPDPKKYNHFEMSDEYPDSRPAARAKDDSRNKDSWDFESFSTPEKPNMRSRPDGARNFSLGDDNSKNKPLTGAQNNAGARRDAASHAKRDGSHFTIADVSPA</sequence>
<dbReference type="Gene3D" id="3.10.450.50">
    <property type="match status" value="1"/>
</dbReference>